<dbReference type="GO" id="GO:0016020">
    <property type="term" value="C:membrane"/>
    <property type="evidence" value="ECO:0007669"/>
    <property type="project" value="UniProtKB-SubCell"/>
</dbReference>
<feature type="transmembrane region" description="Helical" evidence="6">
    <location>
        <begin position="107"/>
        <end position="129"/>
    </location>
</feature>
<keyword evidence="8" id="KW-1185">Reference proteome</keyword>
<evidence type="ECO:0000256" key="2">
    <source>
        <dbReference type="ARBA" id="ARBA00007511"/>
    </source>
</evidence>
<keyword evidence="3 6" id="KW-0812">Transmembrane</keyword>
<sequence>MMEDFWIKVAGIVLVDLVLAGDNAVVIGMAVRNLPASLRRQAILVGTLGAVGLRVAFTILAALLLNVPLLRAIGGVTLFWIAAKLLMEDHGEASRLSENVNGFWQAVTLIVVADITLSLDNVLAVAGAAEGHLGLLVFGLALSIPILMLGSAWIAGLLNRWPWLNLLGALVIVWAGARLVAHDPRVHAVWPVADWQVFLLGLGMMLLFMRGNLKGLKRSLGLS</sequence>
<feature type="transmembrane region" description="Helical" evidence="6">
    <location>
        <begin position="43"/>
        <end position="63"/>
    </location>
</feature>
<evidence type="ECO:0000313" key="8">
    <source>
        <dbReference type="Proteomes" id="UP000007030"/>
    </source>
</evidence>
<evidence type="ECO:0000256" key="5">
    <source>
        <dbReference type="ARBA" id="ARBA00023136"/>
    </source>
</evidence>
<dbReference type="PANTHER" id="PTHR30238:SF4">
    <property type="entry name" value="SLL1022 PROTEIN"/>
    <property type="match status" value="1"/>
</dbReference>
<dbReference type="eggNOG" id="COG0861">
    <property type="taxonomic scope" value="Bacteria"/>
</dbReference>
<keyword evidence="4 6" id="KW-1133">Transmembrane helix</keyword>
<dbReference type="InterPro" id="IPR005496">
    <property type="entry name" value="Integral_membrane_TerC"/>
</dbReference>
<comment type="similarity">
    <text evidence="2">Belongs to the TerC family.</text>
</comment>
<dbReference type="RefSeq" id="WP_013703720.1">
    <property type="nucleotide sequence ID" value="NC_015387.1"/>
</dbReference>
<feature type="transmembrane region" description="Helical" evidence="6">
    <location>
        <begin position="6"/>
        <end position="31"/>
    </location>
</feature>
<name>F2NQE5_MARHT</name>
<keyword evidence="5 6" id="KW-0472">Membrane</keyword>
<evidence type="ECO:0000256" key="1">
    <source>
        <dbReference type="ARBA" id="ARBA00004141"/>
    </source>
</evidence>
<feature type="transmembrane region" description="Helical" evidence="6">
    <location>
        <begin position="135"/>
        <end position="156"/>
    </location>
</feature>
<proteinExistence type="inferred from homology"/>
<protein>
    <submittedName>
        <fullName evidence="7">Integral membrane protein, YjbE family</fullName>
    </submittedName>
</protein>
<dbReference type="KEGG" id="mhd:Marky_0928"/>
<organism evidence="7 8">
    <name type="scientific">Marinithermus hydrothermalis (strain DSM 14884 / JCM 11576 / T1)</name>
    <dbReference type="NCBI Taxonomy" id="869210"/>
    <lineage>
        <taxon>Bacteria</taxon>
        <taxon>Thermotogati</taxon>
        <taxon>Deinococcota</taxon>
        <taxon>Deinococci</taxon>
        <taxon>Thermales</taxon>
        <taxon>Thermaceae</taxon>
        <taxon>Marinithermus</taxon>
    </lineage>
</organism>
<evidence type="ECO:0000256" key="3">
    <source>
        <dbReference type="ARBA" id="ARBA00022692"/>
    </source>
</evidence>
<dbReference type="OrthoDB" id="9806211at2"/>
<dbReference type="HOGENOM" id="CLU_070543_0_1_0"/>
<feature type="transmembrane region" description="Helical" evidence="6">
    <location>
        <begin position="69"/>
        <end position="87"/>
    </location>
</feature>
<dbReference type="PANTHER" id="PTHR30238">
    <property type="entry name" value="MEMBRANE BOUND PREDICTED REDOX MODULATOR"/>
    <property type="match status" value="1"/>
</dbReference>
<comment type="subcellular location">
    <subcellularLocation>
        <location evidence="1">Membrane</location>
        <topology evidence="1">Multi-pass membrane protein</topology>
    </subcellularLocation>
</comment>
<dbReference type="Pfam" id="PF03741">
    <property type="entry name" value="TerC"/>
    <property type="match status" value="1"/>
</dbReference>
<accession>F2NQE5</accession>
<dbReference type="EMBL" id="CP002630">
    <property type="protein sequence ID" value="AEB11672.1"/>
    <property type="molecule type" value="Genomic_DNA"/>
</dbReference>
<evidence type="ECO:0000313" key="7">
    <source>
        <dbReference type="EMBL" id="AEB11672.1"/>
    </source>
</evidence>
<feature type="transmembrane region" description="Helical" evidence="6">
    <location>
        <begin position="187"/>
        <end position="209"/>
    </location>
</feature>
<evidence type="ECO:0000256" key="4">
    <source>
        <dbReference type="ARBA" id="ARBA00022989"/>
    </source>
</evidence>
<dbReference type="InterPro" id="IPR022301">
    <property type="entry name" value="Integral_membrane_YjbE"/>
</dbReference>
<reference evidence="7 8" key="1">
    <citation type="journal article" date="2012" name="Stand. Genomic Sci.">
        <title>Complete genome sequence of the aerobic, heterotroph Marinithermus hydrothermalis type strain (T1(T)) from a deep-sea hydrothermal vent chimney.</title>
        <authorList>
            <person name="Copeland A."/>
            <person name="Gu W."/>
            <person name="Yasawong M."/>
            <person name="Lapidus A."/>
            <person name="Lucas S."/>
            <person name="Deshpande S."/>
            <person name="Pagani I."/>
            <person name="Tapia R."/>
            <person name="Cheng J.F."/>
            <person name="Goodwin L.A."/>
            <person name="Pitluck S."/>
            <person name="Liolios K."/>
            <person name="Ivanova N."/>
            <person name="Mavromatis K."/>
            <person name="Mikhailova N."/>
            <person name="Pati A."/>
            <person name="Chen A."/>
            <person name="Palaniappan K."/>
            <person name="Land M."/>
            <person name="Pan C."/>
            <person name="Brambilla E.M."/>
            <person name="Rohde M."/>
            <person name="Tindall B.J."/>
            <person name="Sikorski J."/>
            <person name="Goker M."/>
            <person name="Detter J.C."/>
            <person name="Bristow J."/>
            <person name="Eisen J.A."/>
            <person name="Markowitz V."/>
            <person name="Hugenholtz P."/>
            <person name="Kyrpides N.C."/>
            <person name="Klenk H.P."/>
            <person name="Woyke T."/>
        </authorList>
    </citation>
    <scope>NUCLEOTIDE SEQUENCE [LARGE SCALE GENOMIC DNA]</scope>
    <source>
        <strain evidence="8">DSM 14884 / JCM 11576 / T1</strain>
    </source>
</reference>
<feature type="transmembrane region" description="Helical" evidence="6">
    <location>
        <begin position="163"/>
        <end position="181"/>
    </location>
</feature>
<gene>
    <name evidence="7" type="ordered locus">Marky_0928</name>
</gene>
<dbReference type="NCBIfam" id="TIGR03717">
    <property type="entry name" value="R_switched_YjbE"/>
    <property type="match status" value="1"/>
</dbReference>
<dbReference type="Proteomes" id="UP000007030">
    <property type="component" value="Chromosome"/>
</dbReference>
<dbReference type="AlphaFoldDB" id="F2NQE5"/>
<evidence type="ECO:0000256" key="6">
    <source>
        <dbReference type="SAM" id="Phobius"/>
    </source>
</evidence>